<comment type="caution">
    <text evidence="11">The sequence shown here is derived from an EMBL/GenBank/DDBJ whole genome shotgun (WGS) entry which is preliminary data.</text>
</comment>
<comment type="caution">
    <text evidence="9">Lacks conserved residue(s) required for the propagation of feature annotation.</text>
</comment>
<keyword evidence="4 9" id="KW-0547">Nucleotide-binding</keyword>
<evidence type="ECO:0000256" key="1">
    <source>
        <dbReference type="ARBA" id="ARBA00011245"/>
    </source>
</evidence>
<dbReference type="PRINTS" id="PR00983">
    <property type="entry name" value="TRNASYNTHCYS"/>
</dbReference>
<gene>
    <name evidence="9" type="primary">cysS</name>
    <name evidence="11" type="ORF">A2363_04030</name>
</gene>
<dbReference type="InterPro" id="IPR015803">
    <property type="entry name" value="Cys-tRNA-ligase"/>
</dbReference>
<dbReference type="Gene3D" id="1.20.120.1910">
    <property type="entry name" value="Cysteine-tRNA ligase, C-terminal anti-codon recognition domain"/>
    <property type="match status" value="1"/>
</dbReference>
<dbReference type="CDD" id="cd00672">
    <property type="entry name" value="CysRS_core"/>
    <property type="match status" value="1"/>
</dbReference>
<comment type="subunit">
    <text evidence="1 9">Monomer.</text>
</comment>
<comment type="similarity">
    <text evidence="9">Belongs to the class-I aminoacyl-tRNA synthetase family.</text>
</comment>
<feature type="binding site" evidence="9">
    <location>
        <position position="249"/>
    </location>
    <ligand>
        <name>Zn(2+)</name>
        <dbReference type="ChEBI" id="CHEBI:29105"/>
    </ligand>
</feature>
<feature type="binding site" evidence="9">
    <location>
        <position position="27"/>
    </location>
    <ligand>
        <name>Zn(2+)</name>
        <dbReference type="ChEBI" id="CHEBI:29105"/>
    </ligand>
</feature>
<dbReference type="HAMAP" id="MF_00041">
    <property type="entry name" value="Cys_tRNA_synth"/>
    <property type="match status" value="1"/>
</dbReference>
<keyword evidence="8 9" id="KW-0030">Aminoacyl-tRNA synthetase</keyword>
<dbReference type="Pfam" id="PF01406">
    <property type="entry name" value="tRNA-synt_1e"/>
    <property type="match status" value="1"/>
</dbReference>
<reference evidence="11 12" key="1">
    <citation type="journal article" date="2016" name="Nat. Commun.">
        <title>Thousands of microbial genomes shed light on interconnected biogeochemical processes in an aquifer system.</title>
        <authorList>
            <person name="Anantharaman K."/>
            <person name="Brown C.T."/>
            <person name="Hug L.A."/>
            <person name="Sharon I."/>
            <person name="Castelle C.J."/>
            <person name="Probst A.J."/>
            <person name="Thomas B.C."/>
            <person name="Singh A."/>
            <person name="Wilkins M.J."/>
            <person name="Karaoz U."/>
            <person name="Brodie E.L."/>
            <person name="Williams K.H."/>
            <person name="Hubbard S.S."/>
            <person name="Banfield J.F."/>
        </authorList>
    </citation>
    <scope>NUCLEOTIDE SEQUENCE [LARGE SCALE GENOMIC DNA]</scope>
</reference>
<dbReference type="STRING" id="1798401.A2363_04030"/>
<protein>
    <recommendedName>
        <fullName evidence="9">Cysteine--tRNA ligase</fullName>
        <ecNumber evidence="9">6.1.1.16</ecNumber>
    </recommendedName>
    <alternativeName>
        <fullName evidence="9">Cysteinyl-tRNA synthetase</fullName>
        <shortName evidence="9">CysRS</shortName>
    </alternativeName>
</protein>
<dbReference type="Gene3D" id="3.40.50.620">
    <property type="entry name" value="HUPs"/>
    <property type="match status" value="1"/>
</dbReference>
<dbReference type="EMBL" id="MFKE01000024">
    <property type="protein sequence ID" value="OGG34676.1"/>
    <property type="molecule type" value="Genomic_DNA"/>
</dbReference>
<sequence>MKLYNTRTKKIETFSPLNAKLVTLYCCGPTVYDYATIGNFRTYMMTDILVRTLRHAGYTVKFVMNITDVGHLVSDSDTGEDKMEKGAKREGKTAWDVSKFYTEAFLSDSKKLNLVEPDVRPKPTEHIDEQLAMVKTLLDKGYAYKIDDGIYYDTAKFPTYGVLTGQKLDELKEGARVEPNPQKRNPTDFALWKLSLDSKVSGKKRDMEWESPWGKGFPGWHLECSAMSRKHLGEQIDIHTGGMDLIPVHHTNEIAQSEASSGKSPFVQCWVHGQFLLVDGQKMAKSKGNFYRIFDIEDKGFDPLVLRYFYLTAQYQTFLNFTWEGMTAAKNSLTELRNHMRIFRADGRNALSGEKMEKINAFRDKFDAVIADNLNTPQALAVVWEVVKSNIPAPDKYDLLMYFDEVLGLKLNEITAVSATEIPADIQALAKKRDQLRKEQQFVSADTIRKDIESKGFVIEDTPQGGRITRA</sequence>
<dbReference type="SUPFAM" id="SSF47323">
    <property type="entry name" value="Anticodon-binding domain of a subclass of class I aminoacyl-tRNA synthetases"/>
    <property type="match status" value="1"/>
</dbReference>
<organism evidence="11 12">
    <name type="scientific">Candidatus Gottesmanbacteria bacterium RIFOXYB1_FULL_47_11</name>
    <dbReference type="NCBI Taxonomy" id="1798401"/>
    <lineage>
        <taxon>Bacteria</taxon>
        <taxon>Candidatus Gottesmaniibacteriota</taxon>
    </lineage>
</organism>
<dbReference type="PANTHER" id="PTHR10890">
    <property type="entry name" value="CYSTEINYL-TRNA SYNTHETASE"/>
    <property type="match status" value="1"/>
</dbReference>
<evidence type="ECO:0000256" key="5">
    <source>
        <dbReference type="ARBA" id="ARBA00022833"/>
    </source>
</evidence>
<dbReference type="GO" id="GO:0005829">
    <property type="term" value="C:cytosol"/>
    <property type="evidence" value="ECO:0007669"/>
    <property type="project" value="TreeGrafter"/>
</dbReference>
<dbReference type="SUPFAM" id="SSF52374">
    <property type="entry name" value="Nucleotidylyl transferase"/>
    <property type="match status" value="1"/>
</dbReference>
<keyword evidence="2 9" id="KW-0436">Ligase</keyword>
<evidence type="ECO:0000313" key="11">
    <source>
        <dbReference type="EMBL" id="OGG34676.1"/>
    </source>
</evidence>
<keyword evidence="3 9" id="KW-0479">Metal-binding</keyword>
<dbReference type="AlphaFoldDB" id="A0A1F6BCK4"/>
<feature type="binding site" evidence="9">
    <location>
        <position position="253"/>
    </location>
    <ligand>
        <name>Zn(2+)</name>
        <dbReference type="ChEBI" id="CHEBI:29105"/>
    </ligand>
</feature>
<comment type="cofactor">
    <cofactor evidence="9">
        <name>Zn(2+)</name>
        <dbReference type="ChEBI" id="CHEBI:29105"/>
    </cofactor>
    <text evidence="9">Binds 1 zinc ion per subunit.</text>
</comment>
<comment type="subcellular location">
    <subcellularLocation>
        <location evidence="9">Cytoplasm</location>
    </subcellularLocation>
</comment>
<evidence type="ECO:0000313" key="12">
    <source>
        <dbReference type="Proteomes" id="UP000176186"/>
    </source>
</evidence>
<dbReference type="GO" id="GO:0004817">
    <property type="term" value="F:cysteine-tRNA ligase activity"/>
    <property type="evidence" value="ECO:0007669"/>
    <property type="project" value="UniProtKB-UniRule"/>
</dbReference>
<dbReference type="GO" id="GO:0005524">
    <property type="term" value="F:ATP binding"/>
    <property type="evidence" value="ECO:0007669"/>
    <property type="project" value="UniProtKB-UniRule"/>
</dbReference>
<feature type="binding site" evidence="9">
    <location>
        <position position="285"/>
    </location>
    <ligand>
        <name>ATP</name>
        <dbReference type="ChEBI" id="CHEBI:30616"/>
    </ligand>
</feature>
<keyword evidence="7 9" id="KW-0648">Protein biosynthesis</keyword>
<evidence type="ECO:0000259" key="10">
    <source>
        <dbReference type="Pfam" id="PF01406"/>
    </source>
</evidence>
<dbReference type="InterPro" id="IPR009080">
    <property type="entry name" value="tRNAsynth_Ia_anticodon-bd"/>
</dbReference>
<dbReference type="GO" id="GO:0008270">
    <property type="term" value="F:zinc ion binding"/>
    <property type="evidence" value="ECO:0007669"/>
    <property type="project" value="UniProtKB-UniRule"/>
</dbReference>
<keyword evidence="9" id="KW-0963">Cytoplasm</keyword>
<name>A0A1F6BCK4_9BACT</name>
<dbReference type="NCBIfam" id="TIGR00435">
    <property type="entry name" value="cysS"/>
    <property type="match status" value="1"/>
</dbReference>
<evidence type="ECO:0000256" key="9">
    <source>
        <dbReference type="HAMAP-Rule" id="MF_00041"/>
    </source>
</evidence>
<evidence type="ECO:0000256" key="4">
    <source>
        <dbReference type="ARBA" id="ARBA00022741"/>
    </source>
</evidence>
<dbReference type="GO" id="GO:0006423">
    <property type="term" value="P:cysteinyl-tRNA aminoacylation"/>
    <property type="evidence" value="ECO:0007669"/>
    <property type="project" value="UniProtKB-UniRule"/>
</dbReference>
<feature type="binding site" evidence="9">
    <location>
        <position position="224"/>
    </location>
    <ligand>
        <name>Zn(2+)</name>
        <dbReference type="ChEBI" id="CHEBI:29105"/>
    </ligand>
</feature>
<evidence type="ECO:0000256" key="8">
    <source>
        <dbReference type="ARBA" id="ARBA00023146"/>
    </source>
</evidence>
<evidence type="ECO:0000256" key="6">
    <source>
        <dbReference type="ARBA" id="ARBA00022840"/>
    </source>
</evidence>
<dbReference type="InterPro" id="IPR024909">
    <property type="entry name" value="Cys-tRNA/MSH_ligase"/>
</dbReference>
<dbReference type="PANTHER" id="PTHR10890:SF3">
    <property type="entry name" value="CYSTEINE--TRNA LIGASE, CYTOPLASMIC"/>
    <property type="match status" value="1"/>
</dbReference>
<dbReference type="EC" id="6.1.1.16" evidence="9"/>
<proteinExistence type="inferred from homology"/>
<comment type="catalytic activity">
    <reaction evidence="9">
        <text>tRNA(Cys) + L-cysteine + ATP = L-cysteinyl-tRNA(Cys) + AMP + diphosphate</text>
        <dbReference type="Rhea" id="RHEA:17773"/>
        <dbReference type="Rhea" id="RHEA-COMP:9661"/>
        <dbReference type="Rhea" id="RHEA-COMP:9679"/>
        <dbReference type="ChEBI" id="CHEBI:30616"/>
        <dbReference type="ChEBI" id="CHEBI:33019"/>
        <dbReference type="ChEBI" id="CHEBI:35235"/>
        <dbReference type="ChEBI" id="CHEBI:78442"/>
        <dbReference type="ChEBI" id="CHEBI:78517"/>
        <dbReference type="ChEBI" id="CHEBI:456215"/>
        <dbReference type="EC" id="6.1.1.16"/>
    </reaction>
</comment>
<dbReference type="Proteomes" id="UP000176186">
    <property type="component" value="Unassembled WGS sequence"/>
</dbReference>
<feature type="short sequence motif" description="'KMSKS' region" evidence="9">
    <location>
        <begin position="282"/>
        <end position="286"/>
    </location>
</feature>
<evidence type="ECO:0000256" key="3">
    <source>
        <dbReference type="ARBA" id="ARBA00022723"/>
    </source>
</evidence>
<keyword evidence="5 9" id="KW-0862">Zinc</keyword>
<dbReference type="InterPro" id="IPR014729">
    <property type="entry name" value="Rossmann-like_a/b/a_fold"/>
</dbReference>
<evidence type="ECO:0000256" key="2">
    <source>
        <dbReference type="ARBA" id="ARBA00022598"/>
    </source>
</evidence>
<keyword evidence="6 9" id="KW-0067">ATP-binding</keyword>
<accession>A0A1F6BCK4</accession>
<feature type="domain" description="tRNA synthetases class I catalytic" evidence="10">
    <location>
        <begin position="14"/>
        <end position="330"/>
    </location>
</feature>
<evidence type="ECO:0000256" key="7">
    <source>
        <dbReference type="ARBA" id="ARBA00022917"/>
    </source>
</evidence>
<dbReference type="InterPro" id="IPR032678">
    <property type="entry name" value="tRNA-synt_1_cat_dom"/>
</dbReference>